<reference evidence="15 16" key="1">
    <citation type="submission" date="2016-11" db="EMBL/GenBank/DDBJ databases">
        <title>Trade-off between light-utilization and light-protection in marine flavobacteria.</title>
        <authorList>
            <person name="Kumagai Y."/>
        </authorList>
    </citation>
    <scope>NUCLEOTIDE SEQUENCE [LARGE SCALE GENOMIC DNA]</scope>
    <source>
        <strain evidence="15 16">NBRC 107125</strain>
    </source>
</reference>
<dbReference type="KEGG" id="osg:BST96_12060"/>
<dbReference type="GO" id="GO:0015889">
    <property type="term" value="P:cobalamin transport"/>
    <property type="evidence" value="ECO:0007669"/>
    <property type="project" value="TreeGrafter"/>
</dbReference>
<proteinExistence type="inferred from homology"/>
<evidence type="ECO:0000256" key="5">
    <source>
        <dbReference type="ARBA" id="ARBA00022729"/>
    </source>
</evidence>
<dbReference type="SUPFAM" id="SSF56935">
    <property type="entry name" value="Porins"/>
    <property type="match status" value="1"/>
</dbReference>
<evidence type="ECO:0000259" key="14">
    <source>
        <dbReference type="Pfam" id="PF07715"/>
    </source>
</evidence>
<dbReference type="Pfam" id="PF00593">
    <property type="entry name" value="TonB_dep_Rec_b-barrel"/>
    <property type="match status" value="1"/>
</dbReference>
<keyword evidence="4 10" id="KW-0812">Transmembrane</keyword>
<dbReference type="OrthoDB" id="9764669at2"/>
<dbReference type="InterPro" id="IPR012910">
    <property type="entry name" value="Plug_dom"/>
</dbReference>
<gene>
    <name evidence="15" type="ORF">BST96_12060</name>
</gene>
<dbReference type="InterPro" id="IPR000531">
    <property type="entry name" value="Beta-barrel_TonB"/>
</dbReference>
<evidence type="ECO:0000256" key="11">
    <source>
        <dbReference type="RuleBase" id="RU003357"/>
    </source>
</evidence>
<keyword evidence="2 10" id="KW-0813">Transport</keyword>
<dbReference type="CDD" id="cd01347">
    <property type="entry name" value="ligand_gated_channel"/>
    <property type="match status" value="1"/>
</dbReference>
<accession>A0A1X9N9N1</accession>
<feature type="chain" id="PRO_5013299082" description="TonB-dependent receptor" evidence="12">
    <location>
        <begin position="20"/>
        <end position="630"/>
    </location>
</feature>
<dbReference type="EMBL" id="CP019343">
    <property type="protein sequence ID" value="ARN74788.1"/>
    <property type="molecule type" value="Genomic_DNA"/>
</dbReference>
<name>A0A1X9N9N1_9GAMM</name>
<evidence type="ECO:0000256" key="6">
    <source>
        <dbReference type="ARBA" id="ARBA00023065"/>
    </source>
</evidence>
<dbReference type="InterPro" id="IPR036942">
    <property type="entry name" value="Beta-barrel_TonB_sf"/>
</dbReference>
<dbReference type="InterPro" id="IPR037066">
    <property type="entry name" value="Plug_dom_sf"/>
</dbReference>
<dbReference type="GO" id="GO:0009279">
    <property type="term" value="C:cell outer membrane"/>
    <property type="evidence" value="ECO:0007669"/>
    <property type="project" value="UniProtKB-SubCell"/>
</dbReference>
<comment type="similarity">
    <text evidence="10 11">Belongs to the TonB-dependent receptor family.</text>
</comment>
<dbReference type="Proteomes" id="UP000193450">
    <property type="component" value="Chromosome"/>
</dbReference>
<evidence type="ECO:0000256" key="4">
    <source>
        <dbReference type="ARBA" id="ARBA00022692"/>
    </source>
</evidence>
<keyword evidence="9 10" id="KW-0998">Cell outer membrane</keyword>
<dbReference type="PANTHER" id="PTHR30069:SF53">
    <property type="entry name" value="COLICIN I RECEPTOR-RELATED"/>
    <property type="match status" value="1"/>
</dbReference>
<feature type="domain" description="TonB-dependent receptor plug" evidence="14">
    <location>
        <begin position="47"/>
        <end position="152"/>
    </location>
</feature>
<dbReference type="RefSeq" id="WP_085758951.1">
    <property type="nucleotide sequence ID" value="NZ_CP019343.1"/>
</dbReference>
<evidence type="ECO:0000256" key="2">
    <source>
        <dbReference type="ARBA" id="ARBA00022448"/>
    </source>
</evidence>
<evidence type="ECO:0008006" key="17">
    <source>
        <dbReference type="Google" id="ProtNLM"/>
    </source>
</evidence>
<evidence type="ECO:0000256" key="10">
    <source>
        <dbReference type="PROSITE-ProRule" id="PRU01360"/>
    </source>
</evidence>
<evidence type="ECO:0000256" key="1">
    <source>
        <dbReference type="ARBA" id="ARBA00004571"/>
    </source>
</evidence>
<feature type="domain" description="TonB-dependent receptor-like beta-barrel" evidence="13">
    <location>
        <begin position="175"/>
        <end position="594"/>
    </location>
</feature>
<evidence type="ECO:0000256" key="3">
    <source>
        <dbReference type="ARBA" id="ARBA00022452"/>
    </source>
</evidence>
<dbReference type="GO" id="GO:0006811">
    <property type="term" value="P:monoatomic ion transport"/>
    <property type="evidence" value="ECO:0007669"/>
    <property type="project" value="UniProtKB-KW"/>
</dbReference>
<evidence type="ECO:0000256" key="12">
    <source>
        <dbReference type="SAM" id="SignalP"/>
    </source>
</evidence>
<dbReference type="PROSITE" id="PS52016">
    <property type="entry name" value="TONB_DEPENDENT_REC_3"/>
    <property type="match status" value="1"/>
</dbReference>
<keyword evidence="16" id="KW-1185">Reference proteome</keyword>
<evidence type="ECO:0000256" key="7">
    <source>
        <dbReference type="ARBA" id="ARBA00023077"/>
    </source>
</evidence>
<comment type="subcellular location">
    <subcellularLocation>
        <location evidence="1 10">Cell outer membrane</location>
        <topology evidence="1 10">Multi-pass membrane protein</topology>
    </subcellularLocation>
</comment>
<dbReference type="STRING" id="716816.BST96_12060"/>
<evidence type="ECO:0000313" key="16">
    <source>
        <dbReference type="Proteomes" id="UP000193450"/>
    </source>
</evidence>
<keyword evidence="3 10" id="KW-1134">Transmembrane beta strand</keyword>
<evidence type="ECO:0000256" key="9">
    <source>
        <dbReference type="ARBA" id="ARBA00023237"/>
    </source>
</evidence>
<dbReference type="Gene3D" id="2.40.170.20">
    <property type="entry name" value="TonB-dependent receptor, beta-barrel domain"/>
    <property type="match status" value="1"/>
</dbReference>
<sequence length="630" mass="68498">MKKYLSLAIAAAISSQTLAASHTDSTSANKKAEEIIVTATRTEQSIADTLSSVTVFNRDDIEKFQTRSLSELLSKAAGITISNNGGRGSSSGVSLRGNQTDHTLFLVDGIRIGSSTLGTSPLELIDPELIERVEIVRGPKSSLYGSDALGGVINIITRKANNDQPLNVKAGIGNNNSNQTSVSYGQRGSNYQANLTASYIYTGGYDNTESTTPPSDDDDAFRQTALGFNGAVDINKDLNVSLSYQYNEAESEYDNSCSDGITYAPVLCSPYSDSTTEALNLSAALDITSNWTSILSVGQSKDESETLADDVDMLTTTSGGEFNTEKTDISWLNNLQLNKELLLTLGYDYLNEEVNGTTDYDVDERDNDGYFAQLQFNQGAFSANLGARHDDNEQFDSHETYNLAGGYAINDDLKVIASYGEAFKAPTFNDLYFPNFGDPTMVPEESENYEIGLKGFNTGFNWSVSLFQNDIENLIQYNSDIFANDQIASATIEGIEIIVDGEIAGWTVNTAITVLDTEDDATGNSLARRPEETLNIDIDRSFDQWSVGATFYASASRYNDAANNSELSGYGTVALRGAYTLSDEWKLQLKADNIFEKDYVLSQASSFTGLGDYQQPGLEVLFSVVYTPKL</sequence>
<dbReference type="Gene3D" id="2.170.130.10">
    <property type="entry name" value="TonB-dependent receptor, plug domain"/>
    <property type="match status" value="1"/>
</dbReference>
<protein>
    <recommendedName>
        <fullName evidence="17">TonB-dependent receptor</fullName>
    </recommendedName>
</protein>
<feature type="signal peptide" evidence="12">
    <location>
        <begin position="1"/>
        <end position="19"/>
    </location>
</feature>
<dbReference type="PANTHER" id="PTHR30069">
    <property type="entry name" value="TONB-DEPENDENT OUTER MEMBRANE RECEPTOR"/>
    <property type="match status" value="1"/>
</dbReference>
<evidence type="ECO:0000259" key="13">
    <source>
        <dbReference type="Pfam" id="PF00593"/>
    </source>
</evidence>
<dbReference type="InterPro" id="IPR039426">
    <property type="entry name" value="TonB-dep_rcpt-like"/>
</dbReference>
<dbReference type="AlphaFoldDB" id="A0A1X9N9N1"/>
<organism evidence="15 16">
    <name type="scientific">Oceanicoccus sagamiensis</name>
    <dbReference type="NCBI Taxonomy" id="716816"/>
    <lineage>
        <taxon>Bacteria</taxon>
        <taxon>Pseudomonadati</taxon>
        <taxon>Pseudomonadota</taxon>
        <taxon>Gammaproteobacteria</taxon>
        <taxon>Cellvibrionales</taxon>
        <taxon>Spongiibacteraceae</taxon>
        <taxon>Oceanicoccus</taxon>
    </lineage>
</organism>
<keyword evidence="6" id="KW-0406">Ion transport</keyword>
<keyword evidence="8 10" id="KW-0472">Membrane</keyword>
<keyword evidence="7 11" id="KW-0798">TonB box</keyword>
<evidence type="ECO:0000313" key="15">
    <source>
        <dbReference type="EMBL" id="ARN74788.1"/>
    </source>
</evidence>
<keyword evidence="5 12" id="KW-0732">Signal</keyword>
<evidence type="ECO:0000256" key="8">
    <source>
        <dbReference type="ARBA" id="ARBA00023136"/>
    </source>
</evidence>
<dbReference type="Pfam" id="PF07715">
    <property type="entry name" value="Plug"/>
    <property type="match status" value="1"/>
</dbReference>